<reference evidence="1" key="1">
    <citation type="submission" date="2022-10" db="EMBL/GenBank/DDBJ databases">
        <title>Complete genome of Ep21-8.</title>
        <authorList>
            <person name="Kang Y.-R."/>
            <person name="Kim D.-H."/>
        </authorList>
    </citation>
    <scope>NUCLEOTIDE SEQUENCE</scope>
    <source>
        <strain evidence="1">Ep21-8</strain>
    </source>
</reference>
<dbReference type="AlphaFoldDB" id="A0AAQ3C0W9"/>
<dbReference type="RefSeq" id="WP_155278331.1">
    <property type="nucleotide sequence ID" value="NC_013508.1"/>
</dbReference>
<organism evidence="1 2">
    <name type="scientific">Edwardsiella piscicida</name>
    <dbReference type="NCBI Taxonomy" id="1263550"/>
    <lineage>
        <taxon>Bacteria</taxon>
        <taxon>Pseudomonadati</taxon>
        <taxon>Pseudomonadota</taxon>
        <taxon>Gammaproteobacteria</taxon>
        <taxon>Enterobacterales</taxon>
        <taxon>Hafniaceae</taxon>
        <taxon>Edwardsiella</taxon>
    </lineage>
</organism>
<evidence type="ECO:0000313" key="2">
    <source>
        <dbReference type="Proteomes" id="UP001223683"/>
    </source>
</evidence>
<dbReference type="Proteomes" id="UP001223683">
    <property type="component" value="Chromosome"/>
</dbReference>
<dbReference type="EMBL" id="CP118390">
    <property type="protein sequence ID" value="WDU91353.1"/>
    <property type="molecule type" value="Genomic_DNA"/>
</dbReference>
<accession>A0AAQ3C0W9</accession>
<protein>
    <submittedName>
        <fullName evidence="1">Uncharacterized protein</fullName>
    </submittedName>
</protein>
<name>A0AAQ3C0W9_EDWPI</name>
<gene>
    <name evidence="1" type="ORF">PWJ79_01455</name>
</gene>
<proteinExistence type="predicted"/>
<dbReference type="GeneID" id="72527187"/>
<evidence type="ECO:0000313" key="1">
    <source>
        <dbReference type="EMBL" id="WDU91353.1"/>
    </source>
</evidence>
<sequence>MRASALSSICYANTSVSGDGENSPRTMPNIALISLLIILRRVDQGTAIAAEVRLRLHGRVSRINLLNIFSFLSNVFCAKTTPSLIDVKDNDMLTSNRRKIGKPSLTNVAPVGQIISSHTDYTEADD</sequence>